<dbReference type="GO" id="GO:0008476">
    <property type="term" value="F:protein-tyrosine sulfotransferase activity"/>
    <property type="evidence" value="ECO:0007669"/>
    <property type="project" value="InterPro"/>
</dbReference>
<dbReference type="SUPFAM" id="SSF52540">
    <property type="entry name" value="P-loop containing nucleoside triphosphate hydrolases"/>
    <property type="match status" value="1"/>
</dbReference>
<keyword evidence="1" id="KW-0808">Transferase</keyword>
<sequence>MAIMLKERPIIMIGPERSGTTLVMAMLGCHPRIAVPEVVWYYSRFYPYLHTYGDLRDKNNFRTLATEMVHGLKTPYWGMKVNPRTIVDEIIESVREQSFAGLYCAMFERFAKEAGGKPRWGEKTPYNLFFVGPILEHFPNAQFIYITRDGRDASADYLESSFGPTNIYSAAKIWKMCMNAVKPWREKLGADQWFDINYEELVRQPEKVLRATCDFLGEEYSPQMMEFHTTDLAKARGQTHDHKPLGSPVSDKYIGIYKDLLSPRDQRIFAAVAGQEMIEAGYTLDVEPQMPAPEKVEKYEEWDGRIRAATLDGPEGHIVYESYNDWLMDQREERKKQGLWSDADVPNVYPLGTPEEELIMGQRAWRKWKTHFSIKRDYNGKLAL</sequence>
<accession>S7ULB2</accession>
<dbReference type="EMBL" id="ATHI01000026">
    <property type="protein sequence ID" value="EPR33128.1"/>
    <property type="molecule type" value="Genomic_DNA"/>
</dbReference>
<name>S7ULB2_9BACT</name>
<dbReference type="Gene3D" id="3.40.50.300">
    <property type="entry name" value="P-loop containing nucleotide triphosphate hydrolases"/>
    <property type="match status" value="1"/>
</dbReference>
<dbReference type="Proteomes" id="UP000014975">
    <property type="component" value="Unassembled WGS sequence"/>
</dbReference>
<dbReference type="InterPro" id="IPR027417">
    <property type="entry name" value="P-loop_NTPase"/>
</dbReference>
<evidence type="ECO:0008006" key="4">
    <source>
        <dbReference type="Google" id="ProtNLM"/>
    </source>
</evidence>
<dbReference type="OrthoDB" id="3337911at2"/>
<dbReference type="PANTHER" id="PTHR12788">
    <property type="entry name" value="PROTEIN-TYROSINE SULFOTRANSFERASE 2"/>
    <property type="match status" value="1"/>
</dbReference>
<dbReference type="Pfam" id="PF13469">
    <property type="entry name" value="Sulfotransfer_3"/>
    <property type="match status" value="1"/>
</dbReference>
<dbReference type="AlphaFoldDB" id="S7ULB2"/>
<organism evidence="2 3">
    <name type="scientific">Alkalidesulfovibrio alkalitolerans DSM 16529</name>
    <dbReference type="NCBI Taxonomy" id="1121439"/>
    <lineage>
        <taxon>Bacteria</taxon>
        <taxon>Pseudomonadati</taxon>
        <taxon>Thermodesulfobacteriota</taxon>
        <taxon>Desulfovibrionia</taxon>
        <taxon>Desulfovibrionales</taxon>
        <taxon>Desulfovibrionaceae</taxon>
        <taxon>Alkalidesulfovibrio</taxon>
    </lineage>
</organism>
<keyword evidence="3" id="KW-1185">Reference proteome</keyword>
<dbReference type="PATRIC" id="fig|1121439.3.peg.1925"/>
<comment type="caution">
    <text evidence="2">The sequence shown here is derived from an EMBL/GenBank/DDBJ whole genome shotgun (WGS) entry which is preliminary data.</text>
</comment>
<evidence type="ECO:0000313" key="3">
    <source>
        <dbReference type="Proteomes" id="UP000014975"/>
    </source>
</evidence>
<gene>
    <name evidence="2" type="ORF">dsat_0569</name>
</gene>
<evidence type="ECO:0000256" key="1">
    <source>
        <dbReference type="ARBA" id="ARBA00022679"/>
    </source>
</evidence>
<protein>
    <recommendedName>
        <fullName evidence="4">Sulfotransferase</fullName>
    </recommendedName>
</protein>
<dbReference type="PROSITE" id="PS51257">
    <property type="entry name" value="PROKAR_LIPOPROTEIN"/>
    <property type="match status" value="1"/>
</dbReference>
<dbReference type="RefSeq" id="WP_020887263.1">
    <property type="nucleotide sequence ID" value="NZ_ATHI01000026.1"/>
</dbReference>
<dbReference type="PANTHER" id="PTHR12788:SF10">
    <property type="entry name" value="PROTEIN-TYROSINE SULFOTRANSFERASE"/>
    <property type="match status" value="1"/>
</dbReference>
<evidence type="ECO:0000313" key="2">
    <source>
        <dbReference type="EMBL" id="EPR33128.1"/>
    </source>
</evidence>
<dbReference type="InterPro" id="IPR026634">
    <property type="entry name" value="TPST-like"/>
</dbReference>
<dbReference type="eggNOG" id="COG0615">
    <property type="taxonomic scope" value="Bacteria"/>
</dbReference>
<proteinExistence type="predicted"/>
<dbReference type="STRING" id="1121439.dsat_0569"/>
<reference evidence="2 3" key="1">
    <citation type="journal article" date="2013" name="Genome Announc.">
        <title>Draft genome sequences for three mercury-methylating, sulfate-reducing bacteria.</title>
        <authorList>
            <person name="Brown S.D."/>
            <person name="Hurt R.A.Jr."/>
            <person name="Gilmour C.C."/>
            <person name="Elias D.A."/>
        </authorList>
    </citation>
    <scope>NUCLEOTIDE SEQUENCE [LARGE SCALE GENOMIC DNA]</scope>
    <source>
        <strain evidence="2 3">DSM 16529</strain>
    </source>
</reference>